<dbReference type="EMBL" id="AE016828">
    <property type="protein sequence ID" value="AAT38219.1"/>
    <property type="molecule type" value="Genomic_DNA"/>
</dbReference>
<dbReference type="RefSeq" id="WP_010957424.1">
    <property type="nucleotide sequence ID" value="NC_002971.4"/>
</dbReference>
<dbReference type="PANTHER" id="PTHR38471">
    <property type="entry name" value="FOUR HELIX BUNDLE PROTEIN"/>
    <property type="match status" value="1"/>
</dbReference>
<dbReference type="HOGENOM" id="CLU_129874_0_7_6"/>
<evidence type="ECO:0000313" key="2">
    <source>
        <dbReference type="Proteomes" id="UP000002671"/>
    </source>
</evidence>
<name>Q549T3_COXBU</name>
<sequence>MKKEISSFEDLVVFQKAYKLSLKLHKLTLSMPKEEQYGLASQIRQASKSICANIAEGFGKQSVSTAEFKRFILIAMGSADEMRVWLRYCFDLGYLNEKTWVDFRNNYQDIAKMLKGLHKSWS</sequence>
<gene>
    <name evidence="1" type="ordered locus">CBU_2096</name>
</gene>
<dbReference type="NCBIfam" id="TIGR02436">
    <property type="entry name" value="four helix bundle protein"/>
    <property type="match status" value="1"/>
</dbReference>
<dbReference type="OrthoDB" id="160990at2"/>
<evidence type="ECO:0000313" key="1">
    <source>
        <dbReference type="EMBL" id="AAT38219.1"/>
    </source>
</evidence>
<evidence type="ECO:0008006" key="3">
    <source>
        <dbReference type="Google" id="ProtNLM"/>
    </source>
</evidence>
<dbReference type="InterPro" id="IPR012657">
    <property type="entry name" value="23S_rRNA-intervening_sequence"/>
</dbReference>
<dbReference type="PANTHER" id="PTHR38471:SF2">
    <property type="entry name" value="FOUR HELIX BUNDLE PROTEIN"/>
    <property type="match status" value="1"/>
</dbReference>
<keyword evidence="2" id="KW-1185">Reference proteome</keyword>
<dbReference type="GeneID" id="2820718"/>
<organism evidence="1 2">
    <name type="scientific">Coxiella burnetii (strain RSA 493 / Nine Mile phase I)</name>
    <dbReference type="NCBI Taxonomy" id="227377"/>
    <lineage>
        <taxon>Bacteria</taxon>
        <taxon>Pseudomonadati</taxon>
        <taxon>Pseudomonadota</taxon>
        <taxon>Gammaproteobacteria</taxon>
        <taxon>Legionellales</taxon>
        <taxon>Coxiellaceae</taxon>
        <taxon>Coxiella</taxon>
    </lineage>
</organism>
<protein>
    <recommendedName>
        <fullName evidence="3">Four helix bundle protein</fullName>
    </recommendedName>
</protein>
<dbReference type="STRING" id="227377.CBU_2096"/>
<accession>Q549T3</accession>
<reference evidence="1 2" key="1">
    <citation type="journal article" date="2003" name="Proc. Natl. Acad. Sci. U.S.A.">
        <title>Complete genome sequence of the Q-fever pathogen, Coxiella burnetii.</title>
        <authorList>
            <person name="Seshadri R."/>
            <person name="Paulsen I.T."/>
            <person name="Eisen J.A."/>
            <person name="Read T.D."/>
            <person name="Nelson K.E."/>
            <person name="Nelson W.C."/>
            <person name="Ward N.L."/>
            <person name="Tettelin H."/>
            <person name="Davidsen T.M."/>
            <person name="Beanan M.J."/>
            <person name="Deboy R.T."/>
            <person name="Daugherty S.C."/>
            <person name="Brinkac L.M."/>
            <person name="Madupu R."/>
            <person name="Dodson R.J."/>
            <person name="Khouri H.M."/>
            <person name="Lee K.H."/>
            <person name="Carty H.A."/>
            <person name="Scanlan D."/>
            <person name="Heinzen R.A."/>
            <person name="Thompson H.A."/>
            <person name="Samuel J.E."/>
            <person name="Fraser C.M."/>
            <person name="Heidelberg J.F."/>
        </authorList>
    </citation>
    <scope>NUCLEOTIDE SEQUENCE [LARGE SCALE GENOMIC DNA]</scope>
    <source>
        <strain evidence="2">RSA 493 / Nine Mile phase I</strain>
    </source>
</reference>
<dbReference type="eggNOG" id="ENOG5032BQP">
    <property type="taxonomic scope" value="Bacteria"/>
</dbReference>
<dbReference type="AlphaFoldDB" id="Q549T3"/>
<dbReference type="EnsemblBacteria" id="AAT38219">
    <property type="protein sequence ID" value="AAT38219"/>
    <property type="gene ID" value="CBU_2096"/>
</dbReference>
<dbReference type="Proteomes" id="UP000002671">
    <property type="component" value="Chromosome"/>
</dbReference>
<dbReference type="SUPFAM" id="SSF158446">
    <property type="entry name" value="IVS-encoded protein-like"/>
    <property type="match status" value="1"/>
</dbReference>
<reference evidence="1 2" key="2">
    <citation type="journal article" date="2009" name="Infect. Immun.">
        <title>Comparative genomics reveal extensive transposon-mediated genomic plasticity and diversity among potential effector proteins within the genus Coxiella.</title>
        <authorList>
            <person name="Beare P.A."/>
            <person name="Unsworth N."/>
            <person name="Andoh M."/>
            <person name="Voth D.E."/>
            <person name="Omsland A."/>
            <person name="Gilk S.D."/>
            <person name="Williams K.P."/>
            <person name="Sobral B.W."/>
            <person name="Kupko J.J.III."/>
            <person name="Porcella S.F."/>
            <person name="Samuel J.E."/>
            <person name="Heinzen R.A."/>
        </authorList>
    </citation>
    <scope>NUCLEOTIDE SEQUENCE [LARGE SCALE GENOMIC DNA]</scope>
    <source>
        <strain evidence="2">RSA 493 / Nine Mile phase I</strain>
    </source>
</reference>
<dbReference type="Gene3D" id="1.20.1440.60">
    <property type="entry name" value="23S rRNA-intervening sequence"/>
    <property type="match status" value="1"/>
</dbReference>
<dbReference type="RefSeq" id="YP_022738.1">
    <property type="nucleotide sequence ID" value="NC_002971.4"/>
</dbReference>
<dbReference type="CDD" id="cd16377">
    <property type="entry name" value="23S_rRNA_IVP_like"/>
    <property type="match status" value="1"/>
</dbReference>
<proteinExistence type="predicted"/>
<dbReference type="KEGG" id="cbu:CBU_2096"/>
<dbReference type="InterPro" id="IPR036583">
    <property type="entry name" value="23S_rRNA_IVS_sf"/>
</dbReference>
<dbReference type="Pfam" id="PF05635">
    <property type="entry name" value="23S_rRNA_IVP"/>
    <property type="match status" value="1"/>
</dbReference>